<accession>A0A918VTQ8</accession>
<dbReference type="SUPFAM" id="SSF53822">
    <property type="entry name" value="Periplasmic binding protein-like I"/>
    <property type="match status" value="1"/>
</dbReference>
<dbReference type="InterPro" id="IPR050555">
    <property type="entry name" value="Bact_Solute-Bind_Prot2"/>
</dbReference>
<keyword evidence="6" id="KW-1185">Reference proteome</keyword>
<dbReference type="RefSeq" id="WP_189425296.1">
    <property type="nucleotide sequence ID" value="NZ_BMZE01000002.1"/>
</dbReference>
<dbReference type="Pfam" id="PF13407">
    <property type="entry name" value="Peripla_BP_4"/>
    <property type="match status" value="1"/>
</dbReference>
<dbReference type="CDD" id="cd06314">
    <property type="entry name" value="PBP1_tmGBP"/>
    <property type="match status" value="1"/>
</dbReference>
<evidence type="ECO:0000259" key="4">
    <source>
        <dbReference type="Pfam" id="PF13407"/>
    </source>
</evidence>
<sequence length="315" mass="33281">MTFGKLLSLAGMAAVMMTGTAIAQDDNLQFAVVPKAMNNPFFDLARDGCMAKAEELGNVECIYIGPVEHETATQAQIITDLITQGVDGLAISVSDTAAATTLIDRAVEAGIAVITFDSDAPDSQRTAYVGTNNREFGTALGEMLLEVGPDGGSYGMISGGAAAPNLAERVDGVRSALEGSNWTEVPGSPTFSNDDSALAIQQAGDLRTANPDMNALVPVGGWPMFAPDGWRNFVDGFKDQVDSGEFALVVADTLPVQLELLEEGYAHALVGQRPYEMGEVAIETLMSIVNGEEVDEIIYTGVDRVTADNVEEFMN</sequence>
<dbReference type="InterPro" id="IPR028082">
    <property type="entry name" value="Peripla_BP_I"/>
</dbReference>
<evidence type="ECO:0000256" key="3">
    <source>
        <dbReference type="SAM" id="SignalP"/>
    </source>
</evidence>
<comment type="subcellular location">
    <subcellularLocation>
        <location evidence="1">Periplasm</location>
    </subcellularLocation>
</comment>
<dbReference type="GO" id="GO:0030288">
    <property type="term" value="C:outer membrane-bounded periplasmic space"/>
    <property type="evidence" value="ECO:0007669"/>
    <property type="project" value="TreeGrafter"/>
</dbReference>
<dbReference type="EMBL" id="BMZE01000002">
    <property type="protein sequence ID" value="GHA22505.1"/>
    <property type="molecule type" value="Genomic_DNA"/>
</dbReference>
<evidence type="ECO:0000256" key="1">
    <source>
        <dbReference type="ARBA" id="ARBA00004418"/>
    </source>
</evidence>
<dbReference type="Proteomes" id="UP000646579">
    <property type="component" value="Unassembled WGS sequence"/>
</dbReference>
<feature type="domain" description="Periplasmic binding protein" evidence="4">
    <location>
        <begin position="30"/>
        <end position="293"/>
    </location>
</feature>
<keyword evidence="3" id="KW-0732">Signal</keyword>
<evidence type="ECO:0000313" key="5">
    <source>
        <dbReference type="EMBL" id="GHA22505.1"/>
    </source>
</evidence>
<dbReference type="InterPro" id="IPR025997">
    <property type="entry name" value="SBP_2_dom"/>
</dbReference>
<organism evidence="5 6">
    <name type="scientific">Devosia pacifica</name>
    <dbReference type="NCBI Taxonomy" id="1335967"/>
    <lineage>
        <taxon>Bacteria</taxon>
        <taxon>Pseudomonadati</taxon>
        <taxon>Pseudomonadota</taxon>
        <taxon>Alphaproteobacteria</taxon>
        <taxon>Hyphomicrobiales</taxon>
        <taxon>Devosiaceae</taxon>
        <taxon>Devosia</taxon>
    </lineage>
</organism>
<gene>
    <name evidence="5" type="ORF">GCM10007989_17380</name>
</gene>
<comment type="caution">
    <text evidence="5">The sequence shown here is derived from an EMBL/GenBank/DDBJ whole genome shotgun (WGS) entry which is preliminary data.</text>
</comment>
<reference evidence="5" key="1">
    <citation type="journal article" date="2014" name="Int. J. Syst. Evol. Microbiol.">
        <title>Complete genome sequence of Corynebacterium casei LMG S-19264T (=DSM 44701T), isolated from a smear-ripened cheese.</title>
        <authorList>
            <consortium name="US DOE Joint Genome Institute (JGI-PGF)"/>
            <person name="Walter F."/>
            <person name="Albersmeier A."/>
            <person name="Kalinowski J."/>
            <person name="Ruckert C."/>
        </authorList>
    </citation>
    <scope>NUCLEOTIDE SEQUENCE</scope>
    <source>
        <strain evidence="5">KCTC 32437</strain>
    </source>
</reference>
<dbReference type="PANTHER" id="PTHR30036">
    <property type="entry name" value="D-XYLOSE-BINDING PERIPLASMIC PROTEIN"/>
    <property type="match status" value="1"/>
</dbReference>
<proteinExistence type="inferred from homology"/>
<feature type="chain" id="PRO_5037241232" evidence="3">
    <location>
        <begin position="24"/>
        <end position="315"/>
    </location>
</feature>
<name>A0A918VTQ8_9HYPH</name>
<dbReference type="PANTHER" id="PTHR30036:SF7">
    <property type="entry name" value="ABC TRANSPORTER PERIPLASMIC-BINDING PROTEIN YPHF"/>
    <property type="match status" value="1"/>
</dbReference>
<comment type="similarity">
    <text evidence="2">Belongs to the bacterial solute-binding protein 2 family.</text>
</comment>
<evidence type="ECO:0000256" key="2">
    <source>
        <dbReference type="ARBA" id="ARBA00007639"/>
    </source>
</evidence>
<dbReference type="GO" id="GO:0030246">
    <property type="term" value="F:carbohydrate binding"/>
    <property type="evidence" value="ECO:0007669"/>
    <property type="project" value="TreeGrafter"/>
</dbReference>
<reference evidence="5" key="2">
    <citation type="submission" date="2020-09" db="EMBL/GenBank/DDBJ databases">
        <authorList>
            <person name="Sun Q."/>
            <person name="Kim S."/>
        </authorList>
    </citation>
    <scope>NUCLEOTIDE SEQUENCE</scope>
    <source>
        <strain evidence="5">KCTC 32437</strain>
    </source>
</reference>
<feature type="signal peptide" evidence="3">
    <location>
        <begin position="1"/>
        <end position="23"/>
    </location>
</feature>
<dbReference type="AlphaFoldDB" id="A0A918VTQ8"/>
<protein>
    <submittedName>
        <fullName evidence="5">Sugar ABC transporter substrate-binding protein</fullName>
    </submittedName>
</protein>
<dbReference type="Gene3D" id="3.40.50.2300">
    <property type="match status" value="2"/>
</dbReference>
<evidence type="ECO:0000313" key="6">
    <source>
        <dbReference type="Proteomes" id="UP000646579"/>
    </source>
</evidence>